<organism evidence="1 2">
    <name type="scientific">Paraburkholderia phenazinium</name>
    <dbReference type="NCBI Taxonomy" id="60549"/>
    <lineage>
        <taxon>Bacteria</taxon>
        <taxon>Pseudomonadati</taxon>
        <taxon>Pseudomonadota</taxon>
        <taxon>Betaproteobacteria</taxon>
        <taxon>Burkholderiales</taxon>
        <taxon>Burkholderiaceae</taxon>
        <taxon>Paraburkholderia</taxon>
    </lineage>
</organism>
<dbReference type="EMBL" id="FSRM01000002">
    <property type="protein sequence ID" value="SIO50135.1"/>
    <property type="molecule type" value="Genomic_DNA"/>
</dbReference>
<proteinExistence type="predicted"/>
<name>A0A1N6K0L2_9BURK</name>
<dbReference type="AlphaFoldDB" id="A0A1N6K0L2"/>
<accession>A0A1N6K0L2</accession>
<sequence length="253" mass="28012">MTQVLLPIDRPDAWPARLISLLDSLHELLLDSQIAPTKVNPPDHDRAILAVGDALRPYSITGWHCTRLTDIEIAQIVGSGMQLPDDTMLRRRINALVKSGRLPGDIGDRLARTNQADESNRAGRLWFCFFPPHRAGEHGIGRFFRHSGGEALYNSHEDDPVTSQILCAIGTPCVIEADVPVTSLAPGTGLATKLVRTYLISRGYGTHEPVKHVDRSVQPIVADCIRQVIRYPETDFMELTGCATWRRPPLDGQ</sequence>
<evidence type="ECO:0000313" key="1">
    <source>
        <dbReference type="EMBL" id="SIO50135.1"/>
    </source>
</evidence>
<reference evidence="1 2" key="1">
    <citation type="submission" date="2016-11" db="EMBL/GenBank/DDBJ databases">
        <authorList>
            <person name="Jaros S."/>
            <person name="Januszkiewicz K."/>
            <person name="Wedrychowicz H."/>
        </authorList>
    </citation>
    <scope>NUCLEOTIDE SEQUENCE [LARGE SCALE GENOMIC DNA]</scope>
    <source>
        <strain evidence="1 2">GAS86</strain>
    </source>
</reference>
<protein>
    <submittedName>
        <fullName evidence="1">Uncharacterized protein</fullName>
    </submittedName>
</protein>
<evidence type="ECO:0000313" key="2">
    <source>
        <dbReference type="Proteomes" id="UP000184693"/>
    </source>
</evidence>
<gene>
    <name evidence="1" type="ORF">SAMN05444168_5672</name>
</gene>
<dbReference type="RefSeq" id="WP_143787666.1">
    <property type="nucleotide sequence ID" value="NZ_FSRM01000002.1"/>
</dbReference>
<dbReference type="OrthoDB" id="1493598at2"/>
<dbReference type="Proteomes" id="UP000184693">
    <property type="component" value="Unassembled WGS sequence"/>
</dbReference>